<dbReference type="SUPFAM" id="SSF52777">
    <property type="entry name" value="CoA-dependent acyltransferases"/>
    <property type="match status" value="1"/>
</dbReference>
<feature type="non-terminal residue" evidence="2">
    <location>
        <position position="1"/>
    </location>
</feature>
<sequence>LLELPTDRPRPAVQSYAGGNVAFTLPAPLVERLHALSQRHGTTLFMTLLSGWALLMSRLSGQGEVVIGTPVANRQRAEIEPLIGFFVNTLALRVNVQAASDVAGLL</sequence>
<dbReference type="PANTHER" id="PTHR45527:SF1">
    <property type="entry name" value="FATTY ACID SYNTHASE"/>
    <property type="match status" value="1"/>
</dbReference>
<protein>
    <recommendedName>
        <fullName evidence="1">Condensation domain-containing protein</fullName>
    </recommendedName>
</protein>
<feature type="non-terminal residue" evidence="2">
    <location>
        <position position="106"/>
    </location>
</feature>
<keyword evidence="3" id="KW-1185">Reference proteome</keyword>
<comment type="caution">
    <text evidence="2">The sequence shown here is derived from an EMBL/GenBank/DDBJ whole genome shotgun (WGS) entry which is preliminary data.</text>
</comment>
<proteinExistence type="predicted"/>
<evidence type="ECO:0000313" key="3">
    <source>
        <dbReference type="Proteomes" id="UP001430396"/>
    </source>
</evidence>
<dbReference type="Proteomes" id="UP001430396">
    <property type="component" value="Unassembled WGS sequence"/>
</dbReference>
<dbReference type="Pfam" id="PF00668">
    <property type="entry name" value="Condensation"/>
    <property type="match status" value="1"/>
</dbReference>
<reference evidence="2" key="1">
    <citation type="submission" date="2021-02" db="EMBL/GenBank/DDBJ databases">
        <title>Copper resistance gene diversity in local Xanthomonas species at agrochemical polluted sites in Trinidad, Trinidad and Tobago.</title>
        <authorList>
            <person name="Ramnarine S.D.B.J."/>
            <person name="Ramsubhag A."/>
            <person name="Jayaraman J."/>
        </authorList>
    </citation>
    <scope>NUCLEOTIDE SEQUENCE</scope>
    <source>
        <strain evidence="2">CaNP6A</strain>
    </source>
</reference>
<accession>A0ABS8NPF0</accession>
<dbReference type="RefSeq" id="WP_230434015.1">
    <property type="nucleotide sequence ID" value="NZ_JAFFQH010000060.1"/>
</dbReference>
<evidence type="ECO:0000259" key="1">
    <source>
        <dbReference type="Pfam" id="PF00668"/>
    </source>
</evidence>
<dbReference type="EMBL" id="JAFFQI010000083">
    <property type="protein sequence ID" value="MCD0264937.1"/>
    <property type="molecule type" value="Genomic_DNA"/>
</dbReference>
<dbReference type="Gene3D" id="3.30.559.30">
    <property type="entry name" value="Nonribosomal peptide synthetase, condensation domain"/>
    <property type="match status" value="1"/>
</dbReference>
<dbReference type="PANTHER" id="PTHR45527">
    <property type="entry name" value="NONRIBOSOMAL PEPTIDE SYNTHETASE"/>
    <property type="match status" value="1"/>
</dbReference>
<name>A0ABS8NPF0_9XANT</name>
<organism evidence="2 3">
    <name type="scientific">Xanthomonas melonis</name>
    <dbReference type="NCBI Taxonomy" id="56456"/>
    <lineage>
        <taxon>Bacteria</taxon>
        <taxon>Pseudomonadati</taxon>
        <taxon>Pseudomonadota</taxon>
        <taxon>Gammaproteobacteria</taxon>
        <taxon>Lysobacterales</taxon>
        <taxon>Lysobacteraceae</taxon>
        <taxon>Xanthomonas</taxon>
    </lineage>
</organism>
<evidence type="ECO:0000313" key="2">
    <source>
        <dbReference type="EMBL" id="MCD0264937.1"/>
    </source>
</evidence>
<dbReference type="InterPro" id="IPR001242">
    <property type="entry name" value="Condensation_dom"/>
</dbReference>
<feature type="domain" description="Condensation" evidence="1">
    <location>
        <begin position="2"/>
        <end position="105"/>
    </location>
</feature>
<gene>
    <name evidence="2" type="ORF">JWH11_00390</name>
</gene>